<evidence type="ECO:0000256" key="1">
    <source>
        <dbReference type="ARBA" id="ARBA00010975"/>
    </source>
</evidence>
<accession>A0AAV3S2M2</accession>
<feature type="region of interest" description="Disordered" evidence="2">
    <location>
        <begin position="1"/>
        <end position="155"/>
    </location>
</feature>
<evidence type="ECO:0000256" key="2">
    <source>
        <dbReference type="SAM" id="MobiDB-lite"/>
    </source>
</evidence>
<organism evidence="3 4">
    <name type="scientific">Lithospermum erythrorhizon</name>
    <name type="common">Purple gromwell</name>
    <name type="synonym">Lithospermum officinale var. erythrorhizon</name>
    <dbReference type="NCBI Taxonomy" id="34254"/>
    <lineage>
        <taxon>Eukaryota</taxon>
        <taxon>Viridiplantae</taxon>
        <taxon>Streptophyta</taxon>
        <taxon>Embryophyta</taxon>
        <taxon>Tracheophyta</taxon>
        <taxon>Spermatophyta</taxon>
        <taxon>Magnoliopsida</taxon>
        <taxon>eudicotyledons</taxon>
        <taxon>Gunneridae</taxon>
        <taxon>Pentapetalae</taxon>
        <taxon>asterids</taxon>
        <taxon>lamiids</taxon>
        <taxon>Boraginales</taxon>
        <taxon>Boraginaceae</taxon>
        <taxon>Boraginoideae</taxon>
        <taxon>Lithospermeae</taxon>
        <taxon>Lithospermum</taxon>
    </lineage>
</organism>
<dbReference type="PANTHER" id="PTHR33493:SF24">
    <property type="entry name" value="18 KDA SEED MATURATION PROTEIN-LIKE"/>
    <property type="match status" value="1"/>
</dbReference>
<proteinExistence type="inferred from homology"/>
<feature type="compositionally biased region" description="Basic and acidic residues" evidence="2">
    <location>
        <begin position="18"/>
        <end position="57"/>
    </location>
</feature>
<comment type="caution">
    <text evidence="3">The sequence shown here is derived from an EMBL/GenBank/DDBJ whole genome shotgun (WGS) entry which is preliminary data.</text>
</comment>
<gene>
    <name evidence="3" type="ORF">LIER_34533</name>
</gene>
<dbReference type="PANTHER" id="PTHR33493">
    <property type="entry name" value="LATE EMBRYOGENESIS ABUNDANT PROTEIN 6-RELATED"/>
    <property type="match status" value="1"/>
</dbReference>
<name>A0AAV3S2M2_LITER</name>
<reference evidence="3 4" key="1">
    <citation type="submission" date="2024-01" db="EMBL/GenBank/DDBJ databases">
        <title>The complete chloroplast genome sequence of Lithospermum erythrorhizon: insights into the phylogenetic relationship among Boraginaceae species and the maternal lineages of purple gromwells.</title>
        <authorList>
            <person name="Okada T."/>
            <person name="Watanabe K."/>
        </authorList>
    </citation>
    <scope>NUCLEOTIDE SEQUENCE [LARGE SCALE GENOMIC DNA]</scope>
</reference>
<dbReference type="InterPro" id="IPR005513">
    <property type="entry name" value="LEA_1"/>
</dbReference>
<protein>
    <submittedName>
        <fullName evidence="3">Uncharacterized protein</fullName>
    </submittedName>
</protein>
<dbReference type="Proteomes" id="UP001454036">
    <property type="component" value="Unassembled WGS sequence"/>
</dbReference>
<feature type="compositionally biased region" description="Low complexity" evidence="2">
    <location>
        <begin position="1"/>
        <end position="17"/>
    </location>
</feature>
<feature type="compositionally biased region" description="Gly residues" evidence="2">
    <location>
        <begin position="139"/>
        <end position="155"/>
    </location>
</feature>
<dbReference type="EMBL" id="BAABME010014525">
    <property type="protein sequence ID" value="GAA0187245.1"/>
    <property type="molecule type" value="Genomic_DNA"/>
</dbReference>
<dbReference type="GO" id="GO:0009793">
    <property type="term" value="P:embryo development ending in seed dormancy"/>
    <property type="evidence" value="ECO:0007669"/>
    <property type="project" value="InterPro"/>
</dbReference>
<keyword evidence="4" id="KW-1185">Reference proteome</keyword>
<feature type="compositionally biased region" description="Low complexity" evidence="2">
    <location>
        <begin position="122"/>
        <end position="134"/>
    </location>
</feature>
<dbReference type="AlphaFoldDB" id="A0AAV3S2M2"/>
<sequence length="155" mass="15870">MQSAKEAAANVAASAKSGMDKTKAVMQEKVEKMSSHDETQKQMATEKKEERIRDAEFQKQQAQEQNAASKQAGNMGGTHSYSTTGATRQSTGGNQMSALPGHGTGAPTGQVVEGTATTHPIGTATGTGARTTTAHNTHVGGGANQGYGTGGQYTG</sequence>
<comment type="similarity">
    <text evidence="1">Belongs to the LEA type 1 family.</text>
</comment>
<dbReference type="Pfam" id="PF03760">
    <property type="entry name" value="LEA_1"/>
    <property type="match status" value="1"/>
</dbReference>
<evidence type="ECO:0000313" key="3">
    <source>
        <dbReference type="EMBL" id="GAA0187245.1"/>
    </source>
</evidence>
<evidence type="ECO:0000313" key="4">
    <source>
        <dbReference type="Proteomes" id="UP001454036"/>
    </source>
</evidence>
<feature type="compositionally biased region" description="Polar residues" evidence="2">
    <location>
        <begin position="58"/>
        <end position="97"/>
    </location>
</feature>